<evidence type="ECO:0000313" key="2">
    <source>
        <dbReference type="Proteomes" id="UP000095541"/>
    </source>
</evidence>
<accession>A0A174UZ73</accession>
<protein>
    <submittedName>
        <fullName evidence="1">Uncharacterized protein</fullName>
    </submittedName>
</protein>
<name>A0A174UZ73_BACT4</name>
<dbReference type="AlphaFoldDB" id="A0A174UZ73"/>
<dbReference type="RefSeq" id="WP_155521407.1">
    <property type="nucleotide sequence ID" value="NZ_CZBI01000004.1"/>
</dbReference>
<evidence type="ECO:0000313" key="1">
    <source>
        <dbReference type="EMBL" id="CUQ24229.1"/>
    </source>
</evidence>
<proteinExistence type="predicted"/>
<dbReference type="Proteomes" id="UP000095541">
    <property type="component" value="Unassembled WGS sequence"/>
</dbReference>
<dbReference type="EMBL" id="CZBI01000004">
    <property type="protein sequence ID" value="CUQ24229.1"/>
    <property type="molecule type" value="Genomic_DNA"/>
</dbReference>
<gene>
    <name evidence="1" type="ORF">ERS852557_03143</name>
</gene>
<reference evidence="1 2" key="1">
    <citation type="submission" date="2015-09" db="EMBL/GenBank/DDBJ databases">
        <authorList>
            <consortium name="Pathogen Informatics"/>
        </authorList>
    </citation>
    <scope>NUCLEOTIDE SEQUENCE [LARGE SCALE GENOMIC DNA]</scope>
    <source>
        <strain evidence="1 2">2789STDY5834945</strain>
    </source>
</reference>
<sequence length="231" mass="27015">MDKVDIKDIFGNIRYSTPINEGSKRKYLLMKEDYITLKFSLDDPVHFKLGDGIDNELGVFELVDLYKPAYNTSTGGYDYEIRLDAYYWKWKNKKFFYSPDSGSREAGWNLTDTLKVHMDVFLKNLEVLGYKYHDKTFKCEIDKTVDTSSKLISYENINMIDALNQMAESFECEWWVEEEVIHFGRCEDGDPVDFELGMNVSKMDRSDSQDSYATRIYAFGSTRNIPQEIDL</sequence>
<organism evidence="1 2">
    <name type="scientific">Bacteroides thetaiotaomicron</name>
    <dbReference type="NCBI Taxonomy" id="818"/>
    <lineage>
        <taxon>Bacteria</taxon>
        <taxon>Pseudomonadati</taxon>
        <taxon>Bacteroidota</taxon>
        <taxon>Bacteroidia</taxon>
        <taxon>Bacteroidales</taxon>
        <taxon>Bacteroidaceae</taxon>
        <taxon>Bacteroides</taxon>
    </lineage>
</organism>